<sequence length="48" mass="5698">MKPNNFRIPVVTERKPTVDELYLQTLEAKYRCAALMKSKRRLVKPKHV</sequence>
<protein>
    <submittedName>
        <fullName evidence="1">Uncharacterized protein</fullName>
    </submittedName>
</protein>
<dbReference type="EMBL" id="BK016067">
    <property type="protein sequence ID" value="DAF92490.1"/>
    <property type="molecule type" value="Genomic_DNA"/>
</dbReference>
<name>A0A8S5UDL9_9CAUD</name>
<reference evidence="1" key="1">
    <citation type="journal article" date="2021" name="Proc. Natl. Acad. Sci. U.S.A.">
        <title>A Catalog of Tens of Thousands of Viruses from Human Metagenomes Reveals Hidden Associations with Chronic Diseases.</title>
        <authorList>
            <person name="Tisza M.J."/>
            <person name="Buck C.B."/>
        </authorList>
    </citation>
    <scope>NUCLEOTIDE SEQUENCE</scope>
    <source>
        <strain evidence="1">Ctkhg5</strain>
    </source>
</reference>
<accession>A0A8S5UDL9</accession>
<evidence type="ECO:0000313" key="1">
    <source>
        <dbReference type="EMBL" id="DAF92490.1"/>
    </source>
</evidence>
<organism evidence="1">
    <name type="scientific">Siphoviridae sp. ctkhg5</name>
    <dbReference type="NCBI Taxonomy" id="2825643"/>
    <lineage>
        <taxon>Viruses</taxon>
        <taxon>Duplodnaviria</taxon>
        <taxon>Heunggongvirae</taxon>
        <taxon>Uroviricota</taxon>
        <taxon>Caudoviricetes</taxon>
    </lineage>
</organism>
<proteinExistence type="predicted"/>